<protein>
    <submittedName>
        <fullName evidence="1">Uncharacterized protein</fullName>
    </submittedName>
</protein>
<keyword evidence="2" id="KW-1185">Reference proteome</keyword>
<organism evidence="1 2">
    <name type="scientific">Caenorhabditis japonica</name>
    <dbReference type="NCBI Taxonomy" id="281687"/>
    <lineage>
        <taxon>Eukaryota</taxon>
        <taxon>Metazoa</taxon>
        <taxon>Ecdysozoa</taxon>
        <taxon>Nematoda</taxon>
        <taxon>Chromadorea</taxon>
        <taxon>Rhabditida</taxon>
        <taxon>Rhabditina</taxon>
        <taxon>Rhabditomorpha</taxon>
        <taxon>Rhabditoidea</taxon>
        <taxon>Rhabditidae</taxon>
        <taxon>Peloderinae</taxon>
        <taxon>Caenorhabditis</taxon>
    </lineage>
</organism>
<proteinExistence type="predicted"/>
<dbReference type="AlphaFoldDB" id="A0A8R1I958"/>
<dbReference type="Proteomes" id="UP000005237">
    <property type="component" value="Unassembled WGS sequence"/>
</dbReference>
<reference evidence="2" key="1">
    <citation type="submission" date="2010-08" db="EMBL/GenBank/DDBJ databases">
        <authorList>
            <consortium name="Caenorhabditis japonica Sequencing Consortium"/>
            <person name="Wilson R.K."/>
        </authorList>
    </citation>
    <scope>NUCLEOTIDE SEQUENCE [LARGE SCALE GENOMIC DNA]</scope>
    <source>
        <strain evidence="2">DF5081</strain>
    </source>
</reference>
<reference evidence="1" key="2">
    <citation type="submission" date="2022-06" db="UniProtKB">
        <authorList>
            <consortium name="EnsemblMetazoa"/>
        </authorList>
    </citation>
    <scope>IDENTIFICATION</scope>
    <source>
        <strain evidence="1">DF5081</strain>
    </source>
</reference>
<sequence length="85" mass="9566">MAYSGPLGLQKIADNVLISQPILSRRLLKCPQLFLFLNNAWATRPLIIKQNDNFPRDLADLPGQLVDSKSTRQQIMDKAAAEMRS</sequence>
<dbReference type="EnsemblMetazoa" id="CJA21692.1">
    <property type="protein sequence ID" value="CJA21692.1"/>
    <property type="gene ID" value="WBGene00177264"/>
</dbReference>
<accession>A0A8R1I958</accession>
<evidence type="ECO:0000313" key="1">
    <source>
        <dbReference type="EnsemblMetazoa" id="CJA21692.1"/>
    </source>
</evidence>
<evidence type="ECO:0000313" key="2">
    <source>
        <dbReference type="Proteomes" id="UP000005237"/>
    </source>
</evidence>
<name>A0A8R1I958_CAEJA</name>